<keyword evidence="9 14" id="KW-0560">Oxidoreductase</keyword>
<dbReference type="GO" id="GO:0046872">
    <property type="term" value="F:metal ion binding"/>
    <property type="evidence" value="ECO:0007669"/>
    <property type="project" value="UniProtKB-KW"/>
</dbReference>
<dbReference type="PANTHER" id="PTHR24292:SF103">
    <property type="entry name" value="CYTOCHROME P450 6BS1"/>
    <property type="match status" value="1"/>
</dbReference>
<reference evidence="16 17" key="1">
    <citation type="submission" date="2024-05" db="EMBL/GenBank/DDBJ databases">
        <title>Culex pipiens pipiens assembly and annotation.</title>
        <authorList>
            <person name="Alout H."/>
            <person name="Durand T."/>
        </authorList>
    </citation>
    <scope>NUCLEOTIDE SEQUENCE [LARGE SCALE GENOMIC DNA]</scope>
    <source>
        <strain evidence="16">HA-2024</strain>
        <tissue evidence="16">Whole body</tissue>
    </source>
</reference>
<feature type="binding site" description="axial binding residue" evidence="13">
    <location>
        <position position="434"/>
    </location>
    <ligand>
        <name>heme</name>
        <dbReference type="ChEBI" id="CHEBI:30413"/>
    </ligand>
    <ligandPart>
        <name>Fe</name>
        <dbReference type="ChEBI" id="CHEBI:18248"/>
    </ligandPart>
</feature>
<keyword evidence="7" id="KW-0256">Endoplasmic reticulum</keyword>
<evidence type="ECO:0000256" key="7">
    <source>
        <dbReference type="ARBA" id="ARBA00022824"/>
    </source>
</evidence>
<dbReference type="InterPro" id="IPR001128">
    <property type="entry name" value="Cyt_P450"/>
</dbReference>
<comment type="similarity">
    <text evidence="4 14">Belongs to the cytochrome P450 family.</text>
</comment>
<name>A0ABD1CK67_CULPP</name>
<dbReference type="PROSITE" id="PS00086">
    <property type="entry name" value="CYTOCHROME_P450"/>
    <property type="match status" value="1"/>
</dbReference>
<evidence type="ECO:0008006" key="18">
    <source>
        <dbReference type="Google" id="ProtNLM"/>
    </source>
</evidence>
<dbReference type="GO" id="GO:0005789">
    <property type="term" value="C:endoplasmic reticulum membrane"/>
    <property type="evidence" value="ECO:0007669"/>
    <property type="project" value="UniProtKB-SubCell"/>
</dbReference>
<dbReference type="SUPFAM" id="SSF48264">
    <property type="entry name" value="Cytochrome P450"/>
    <property type="match status" value="1"/>
</dbReference>
<dbReference type="Pfam" id="PF00067">
    <property type="entry name" value="p450"/>
    <property type="match status" value="1"/>
</dbReference>
<dbReference type="PRINTS" id="PR00463">
    <property type="entry name" value="EP450I"/>
</dbReference>
<evidence type="ECO:0000256" key="6">
    <source>
        <dbReference type="ARBA" id="ARBA00022723"/>
    </source>
</evidence>
<dbReference type="FunFam" id="1.10.630.10:FF:000042">
    <property type="entry name" value="Cytochrome P450"/>
    <property type="match status" value="1"/>
</dbReference>
<evidence type="ECO:0000256" key="14">
    <source>
        <dbReference type="RuleBase" id="RU000461"/>
    </source>
</evidence>
<proteinExistence type="inferred from homology"/>
<evidence type="ECO:0000256" key="15">
    <source>
        <dbReference type="SAM" id="SignalP"/>
    </source>
</evidence>
<sequence>MSLVLVVLLVTVLLLCIGYVKHKYSYWARQNVPFIEPQFPYGNFKDGNKTSIADLSIQQYNAMKDCGSFFGLYFFLQPLLMITDLDLIKTIFIKDFNYFPDRGIYHNERDEPLSGHLFSIEGNKWRSLRTRLTPTFTSGKMKMMFPTLKAVGDNFAEYLTNMVGSGAEIEVKDGVARFTTDVIGSCAFGIECNTFLEPKSQFREFGIQVFDDPLHSGMVRMFLRLFPELGRKLRIKVFREEAAKFFHKLVADTIAYRETNSVERNDFMSLLIAMKNKGDLTLDETAAQSFIFFLAGFETSSSNQTYCLYELAFKPEYQEKARACVLKAMEKHGGLTYEAVNDMQYLDQCINETLRLYPSVPVLERKTFQNYRIPNTDVIIPKGMKVQIPVFAIQRDEQYYPNPTVFNPDRFHPDEMAKRHMCTFLSFGEGPRICIGLRFGMLQSRVGLATVLSKYRISPCSRTAIPLEFSVRSGVLQPKEGLWLKVEPL</sequence>
<protein>
    <recommendedName>
        <fullName evidence="18">Cytochrome P450</fullName>
    </recommendedName>
</protein>
<evidence type="ECO:0000256" key="13">
    <source>
        <dbReference type="PIRSR" id="PIRSR602401-1"/>
    </source>
</evidence>
<evidence type="ECO:0000256" key="3">
    <source>
        <dbReference type="ARBA" id="ARBA00004406"/>
    </source>
</evidence>
<comment type="cofactor">
    <cofactor evidence="1 13">
        <name>heme</name>
        <dbReference type="ChEBI" id="CHEBI:30413"/>
    </cofactor>
</comment>
<feature type="signal peptide" evidence="15">
    <location>
        <begin position="1"/>
        <end position="22"/>
    </location>
</feature>
<evidence type="ECO:0000256" key="11">
    <source>
        <dbReference type="ARBA" id="ARBA00023033"/>
    </source>
</evidence>
<dbReference type="Proteomes" id="UP001562425">
    <property type="component" value="Unassembled WGS sequence"/>
</dbReference>
<dbReference type="InterPro" id="IPR002401">
    <property type="entry name" value="Cyt_P450_E_grp-I"/>
</dbReference>
<keyword evidence="5 13" id="KW-0349">Heme</keyword>
<comment type="subcellular location">
    <subcellularLocation>
        <location evidence="3">Endoplasmic reticulum membrane</location>
        <topology evidence="3">Peripheral membrane protein</topology>
    </subcellularLocation>
    <subcellularLocation>
        <location evidence="2">Microsome membrane</location>
        <topology evidence="2">Peripheral membrane protein</topology>
    </subcellularLocation>
</comment>
<dbReference type="PRINTS" id="PR00385">
    <property type="entry name" value="P450"/>
</dbReference>
<dbReference type="EMBL" id="JBEHCU010011393">
    <property type="protein sequence ID" value="KAL1376790.1"/>
    <property type="molecule type" value="Genomic_DNA"/>
</dbReference>
<accession>A0ABD1CK67</accession>
<evidence type="ECO:0000256" key="2">
    <source>
        <dbReference type="ARBA" id="ARBA00004174"/>
    </source>
</evidence>
<dbReference type="InterPro" id="IPR036396">
    <property type="entry name" value="Cyt_P450_sf"/>
</dbReference>
<gene>
    <name evidence="16" type="ORF">pipiens_004301</name>
</gene>
<evidence type="ECO:0000256" key="12">
    <source>
        <dbReference type="ARBA" id="ARBA00023136"/>
    </source>
</evidence>
<dbReference type="Gene3D" id="1.10.630.10">
    <property type="entry name" value="Cytochrome P450"/>
    <property type="match status" value="1"/>
</dbReference>
<evidence type="ECO:0000313" key="16">
    <source>
        <dbReference type="EMBL" id="KAL1376790.1"/>
    </source>
</evidence>
<evidence type="ECO:0000256" key="8">
    <source>
        <dbReference type="ARBA" id="ARBA00022848"/>
    </source>
</evidence>
<evidence type="ECO:0000256" key="4">
    <source>
        <dbReference type="ARBA" id="ARBA00010617"/>
    </source>
</evidence>
<dbReference type="AlphaFoldDB" id="A0ABD1CK67"/>
<dbReference type="PANTHER" id="PTHR24292">
    <property type="entry name" value="CYTOCHROME P450"/>
    <property type="match status" value="1"/>
</dbReference>
<evidence type="ECO:0000256" key="9">
    <source>
        <dbReference type="ARBA" id="ARBA00023002"/>
    </source>
</evidence>
<dbReference type="GO" id="GO:0004497">
    <property type="term" value="F:monooxygenase activity"/>
    <property type="evidence" value="ECO:0007669"/>
    <property type="project" value="UniProtKB-KW"/>
</dbReference>
<keyword evidence="17" id="KW-1185">Reference proteome</keyword>
<feature type="chain" id="PRO_5044776787" description="Cytochrome P450" evidence="15">
    <location>
        <begin position="23"/>
        <end position="489"/>
    </location>
</feature>
<evidence type="ECO:0000256" key="10">
    <source>
        <dbReference type="ARBA" id="ARBA00023004"/>
    </source>
</evidence>
<keyword evidence="11 14" id="KW-0503">Monooxygenase</keyword>
<evidence type="ECO:0000313" key="17">
    <source>
        <dbReference type="Proteomes" id="UP001562425"/>
    </source>
</evidence>
<keyword evidence="12" id="KW-0472">Membrane</keyword>
<keyword evidence="10 13" id="KW-0408">Iron</keyword>
<comment type="caution">
    <text evidence="16">The sequence shown here is derived from an EMBL/GenBank/DDBJ whole genome shotgun (WGS) entry which is preliminary data.</text>
</comment>
<dbReference type="CDD" id="cd11056">
    <property type="entry name" value="CYP6-like"/>
    <property type="match status" value="1"/>
</dbReference>
<dbReference type="InterPro" id="IPR017972">
    <property type="entry name" value="Cyt_P450_CS"/>
</dbReference>
<keyword evidence="6 13" id="KW-0479">Metal-binding</keyword>
<dbReference type="InterPro" id="IPR050476">
    <property type="entry name" value="Insect_CytP450_Detox"/>
</dbReference>
<organism evidence="16 17">
    <name type="scientific">Culex pipiens pipiens</name>
    <name type="common">Northern house mosquito</name>
    <dbReference type="NCBI Taxonomy" id="38569"/>
    <lineage>
        <taxon>Eukaryota</taxon>
        <taxon>Metazoa</taxon>
        <taxon>Ecdysozoa</taxon>
        <taxon>Arthropoda</taxon>
        <taxon>Hexapoda</taxon>
        <taxon>Insecta</taxon>
        <taxon>Pterygota</taxon>
        <taxon>Neoptera</taxon>
        <taxon>Endopterygota</taxon>
        <taxon>Diptera</taxon>
        <taxon>Nematocera</taxon>
        <taxon>Culicoidea</taxon>
        <taxon>Culicidae</taxon>
        <taxon>Culicinae</taxon>
        <taxon>Culicini</taxon>
        <taxon>Culex</taxon>
        <taxon>Culex</taxon>
    </lineage>
</organism>
<evidence type="ECO:0000256" key="1">
    <source>
        <dbReference type="ARBA" id="ARBA00001971"/>
    </source>
</evidence>
<keyword evidence="15" id="KW-0732">Signal</keyword>
<evidence type="ECO:0000256" key="5">
    <source>
        <dbReference type="ARBA" id="ARBA00022617"/>
    </source>
</evidence>
<keyword evidence="8" id="KW-0492">Microsome</keyword>